<organism evidence="1 2">
    <name type="scientific">Butyrivibrio fibrisolvens DSM 3071</name>
    <dbReference type="NCBI Taxonomy" id="1121131"/>
    <lineage>
        <taxon>Bacteria</taxon>
        <taxon>Bacillati</taxon>
        <taxon>Bacillota</taxon>
        <taxon>Clostridia</taxon>
        <taxon>Lachnospirales</taxon>
        <taxon>Lachnospiraceae</taxon>
        <taxon>Butyrivibrio</taxon>
    </lineage>
</organism>
<dbReference type="STRING" id="1121131.SAMN02745229_02492"/>
<accession>A0A1M5ZPB2</accession>
<dbReference type="Gene3D" id="3.40.50.10850">
    <property type="entry name" value="Ntrc-like two-domain protein"/>
    <property type="match status" value="1"/>
</dbReference>
<dbReference type="GeneID" id="89507912"/>
<name>A0A1M5ZPB2_BUTFI</name>
<dbReference type="InterPro" id="IPR027417">
    <property type="entry name" value="P-loop_NTPase"/>
</dbReference>
<proteinExistence type="predicted"/>
<evidence type="ECO:0008006" key="3">
    <source>
        <dbReference type="Google" id="ProtNLM"/>
    </source>
</evidence>
<evidence type="ECO:0000313" key="1">
    <source>
        <dbReference type="EMBL" id="SHI25936.1"/>
    </source>
</evidence>
<gene>
    <name evidence="1" type="ORF">SAMN02745229_02492</name>
</gene>
<dbReference type="Gene3D" id="3.40.50.300">
    <property type="entry name" value="P-loop containing nucleotide triphosphate hydrolases"/>
    <property type="match status" value="1"/>
</dbReference>
<sequence length="347" mass="39755">MSKRNIIAVCDNEADYCFRLDEYLRRNLKLPFRIVDFTNEEDLKAYDNELKKQTIALVVSQSVYDKVGDAGFERLLILEEPSKDGSYKEVESLDDDIEIRSTPKYQSMDKIMQKLMDFCMDKPDTLSSKQRQDEKLTIYGVYSPVKRCGQTTFAKALGEILGRNGRTLYMNLEAFATDLGIHASPGQNLQDLLYHFENDKQRLSLYLERVCVKQGNLDIVPPATSFLTLKGIEKEEWIHLIQEIEKTGLYKYLVLDLSEVADGFTDILSMCDRVFTIRRSDRQSLSKLETYGRTIRLSGNGHILDKSMVFDFPDNLMDAGNQAIEVYVNNVHEASKELSDKEAQNAS</sequence>
<dbReference type="EMBL" id="FQXK01000021">
    <property type="protein sequence ID" value="SHI25936.1"/>
    <property type="molecule type" value="Genomic_DNA"/>
</dbReference>
<protein>
    <recommendedName>
        <fullName evidence="3">AAA domain-containing protein</fullName>
    </recommendedName>
</protein>
<dbReference type="OrthoDB" id="9777019at2"/>
<keyword evidence="2" id="KW-1185">Reference proteome</keyword>
<dbReference type="AlphaFoldDB" id="A0A1M5ZPB2"/>
<dbReference type="RefSeq" id="WP_073388230.1">
    <property type="nucleotide sequence ID" value="NZ_FQXK01000021.1"/>
</dbReference>
<reference evidence="2" key="1">
    <citation type="submission" date="2016-11" db="EMBL/GenBank/DDBJ databases">
        <authorList>
            <person name="Varghese N."/>
            <person name="Submissions S."/>
        </authorList>
    </citation>
    <scope>NUCLEOTIDE SEQUENCE [LARGE SCALE GENOMIC DNA]</scope>
    <source>
        <strain evidence="2">DSM 3071</strain>
    </source>
</reference>
<dbReference type="Proteomes" id="UP000184278">
    <property type="component" value="Unassembled WGS sequence"/>
</dbReference>
<evidence type="ECO:0000313" key="2">
    <source>
        <dbReference type="Proteomes" id="UP000184278"/>
    </source>
</evidence>